<reference evidence="1 2" key="1">
    <citation type="submission" date="2016-11" db="EMBL/GenBank/DDBJ databases">
        <authorList>
            <person name="Kadnikov V."/>
            <person name="Nazina T."/>
        </authorList>
    </citation>
    <scope>NUCLEOTIDE SEQUENCE [LARGE SCALE GENOMIC DNA]</scope>
    <source>
        <strain evidence="1 2">1017</strain>
    </source>
</reference>
<accession>A0A1Q5T0A1</accession>
<comment type="caution">
    <text evidence="1">The sequence shown here is derived from an EMBL/GenBank/DDBJ whole genome shotgun (WGS) entry which is preliminary data.</text>
</comment>
<name>A0A1Q5T0A1_9BACL</name>
<protein>
    <submittedName>
        <fullName evidence="1">Uncharacterized protein</fullName>
    </submittedName>
</protein>
<proteinExistence type="predicted"/>
<dbReference type="Proteomes" id="UP000186030">
    <property type="component" value="Unassembled WGS sequence"/>
</dbReference>
<evidence type="ECO:0000313" key="1">
    <source>
        <dbReference type="EMBL" id="OKO93620.1"/>
    </source>
</evidence>
<dbReference type="EMBL" id="MQMG01000020">
    <property type="protein sequence ID" value="OKO93620.1"/>
    <property type="molecule type" value="Genomic_DNA"/>
</dbReference>
<gene>
    <name evidence="1" type="ORF">BRO54_1852</name>
</gene>
<sequence length="64" mass="7529">MYGTFYDFISILYILTNFRGKERFNLFSFARQNTAVPLTKKCFCDRSKRAMPKERKVGKPGPDK</sequence>
<evidence type="ECO:0000313" key="2">
    <source>
        <dbReference type="Proteomes" id="UP000186030"/>
    </source>
</evidence>
<dbReference type="AlphaFoldDB" id="A0A1Q5T0A1"/>
<organism evidence="1 2">
    <name type="scientific">Geobacillus proteiniphilus</name>
    <dbReference type="NCBI Taxonomy" id="860353"/>
    <lineage>
        <taxon>Bacteria</taxon>
        <taxon>Bacillati</taxon>
        <taxon>Bacillota</taxon>
        <taxon>Bacilli</taxon>
        <taxon>Bacillales</taxon>
        <taxon>Anoxybacillaceae</taxon>
        <taxon>Geobacillus</taxon>
    </lineage>
</organism>
<reference evidence="2" key="2">
    <citation type="submission" date="2017-01" db="EMBL/GenBank/DDBJ databases">
        <title>Genome sequencing and annotation of Geobacillus sp. 1017, a Hydrocarbon-Oxidizing Thermophilic Bacterium Isolated from a Heavy Oil Reservoir (China).</title>
        <authorList>
            <person name="Kadnikov V.V."/>
            <person name="Mardanov A.V."/>
            <person name="Poltaraus A.B."/>
            <person name="Sokolova D.S."/>
            <person name="Semenova E.M."/>
            <person name="Ravin N.V."/>
            <person name="Tourova T.P."/>
            <person name="Nazina T.N."/>
        </authorList>
    </citation>
    <scope>NUCLEOTIDE SEQUENCE [LARGE SCALE GENOMIC DNA]</scope>
    <source>
        <strain evidence="2">1017</strain>
    </source>
</reference>